<organism evidence="1">
    <name type="scientific">Salix viminalis</name>
    <name type="common">Common osier</name>
    <name type="synonym">Basket willow</name>
    <dbReference type="NCBI Taxonomy" id="40686"/>
    <lineage>
        <taxon>Eukaryota</taxon>
        <taxon>Viridiplantae</taxon>
        <taxon>Streptophyta</taxon>
        <taxon>Embryophyta</taxon>
        <taxon>Tracheophyta</taxon>
        <taxon>Spermatophyta</taxon>
        <taxon>Magnoliopsida</taxon>
        <taxon>eudicotyledons</taxon>
        <taxon>Gunneridae</taxon>
        <taxon>Pentapetalae</taxon>
        <taxon>rosids</taxon>
        <taxon>fabids</taxon>
        <taxon>Malpighiales</taxon>
        <taxon>Salicaceae</taxon>
        <taxon>Saliceae</taxon>
        <taxon>Salix</taxon>
    </lineage>
</organism>
<proteinExistence type="predicted"/>
<dbReference type="EMBL" id="CAADRP010001974">
    <property type="protein sequence ID" value="VFU58231.1"/>
    <property type="molecule type" value="Genomic_DNA"/>
</dbReference>
<protein>
    <submittedName>
        <fullName evidence="1">Uncharacterized protein</fullName>
    </submittedName>
</protein>
<evidence type="ECO:0000313" key="1">
    <source>
        <dbReference type="EMBL" id="VFU58231.1"/>
    </source>
</evidence>
<sequence>MFKPDSSSTTIPATTTGSTFVTMSDLEEMVKQTQDSQTGQILGTGRKDLLSKLKMASAI</sequence>
<reference evidence="1" key="1">
    <citation type="submission" date="2019-03" db="EMBL/GenBank/DDBJ databases">
        <authorList>
            <person name="Mank J."/>
            <person name="Almeida P."/>
        </authorList>
    </citation>
    <scope>NUCLEOTIDE SEQUENCE</scope>
    <source>
        <strain evidence="1">78183</strain>
    </source>
</reference>
<gene>
    <name evidence="1" type="ORF">SVIM_LOCUS424303</name>
</gene>
<accession>A0A6N2MUX5</accession>
<name>A0A6N2MUX5_SALVM</name>
<dbReference type="AlphaFoldDB" id="A0A6N2MUX5"/>